<accession>A0A2P2KR71</accession>
<dbReference type="AlphaFoldDB" id="A0A2P2KR71"/>
<dbReference type="GO" id="GO:0009506">
    <property type="term" value="C:plasmodesma"/>
    <property type="evidence" value="ECO:0007669"/>
    <property type="project" value="TreeGrafter"/>
</dbReference>
<dbReference type="PANTHER" id="PTHR27003:SF426">
    <property type="entry name" value="RECEPTOR-LIKE PROTEIN KINASE HERK 1"/>
    <property type="match status" value="1"/>
</dbReference>
<dbReference type="Gene3D" id="1.10.510.10">
    <property type="entry name" value="Transferase(Phosphotransferase) domain 1"/>
    <property type="match status" value="1"/>
</dbReference>
<proteinExistence type="predicted"/>
<name>A0A2P2KR71_RHIMU</name>
<sequence length="125" mass="13959">MRWQTKGQLEQIIDPALAGKIRPNSFRKFGETAEKCLADYGADRPSMGDVLWNLEYALQLQVAFVPRDPEDDSTDMIGELPPQLDNFSHVDDSVSAEQFKETIVDGSSTASMSKVFSQLMKSEGR</sequence>
<dbReference type="InterPro" id="IPR045272">
    <property type="entry name" value="ANXUR1/2-like"/>
</dbReference>
<dbReference type="EMBL" id="GGEC01027726">
    <property type="protein sequence ID" value="MBX08210.1"/>
    <property type="molecule type" value="Transcribed_RNA"/>
</dbReference>
<dbReference type="PANTHER" id="PTHR27003">
    <property type="entry name" value="OS07G0166700 PROTEIN"/>
    <property type="match status" value="1"/>
</dbReference>
<dbReference type="GO" id="GO:0004714">
    <property type="term" value="F:transmembrane receptor protein tyrosine kinase activity"/>
    <property type="evidence" value="ECO:0007669"/>
    <property type="project" value="InterPro"/>
</dbReference>
<reference evidence="1" key="1">
    <citation type="submission" date="2018-02" db="EMBL/GenBank/DDBJ databases">
        <title>Rhizophora mucronata_Transcriptome.</title>
        <authorList>
            <person name="Meera S.P."/>
            <person name="Sreeshan A."/>
            <person name="Augustine A."/>
        </authorList>
    </citation>
    <scope>NUCLEOTIDE SEQUENCE</scope>
    <source>
        <tissue evidence="1">Leaf</tissue>
    </source>
</reference>
<organism evidence="1">
    <name type="scientific">Rhizophora mucronata</name>
    <name type="common">Asiatic mangrove</name>
    <dbReference type="NCBI Taxonomy" id="61149"/>
    <lineage>
        <taxon>Eukaryota</taxon>
        <taxon>Viridiplantae</taxon>
        <taxon>Streptophyta</taxon>
        <taxon>Embryophyta</taxon>
        <taxon>Tracheophyta</taxon>
        <taxon>Spermatophyta</taxon>
        <taxon>Magnoliopsida</taxon>
        <taxon>eudicotyledons</taxon>
        <taxon>Gunneridae</taxon>
        <taxon>Pentapetalae</taxon>
        <taxon>rosids</taxon>
        <taxon>fabids</taxon>
        <taxon>Malpighiales</taxon>
        <taxon>Rhizophoraceae</taxon>
        <taxon>Rhizophora</taxon>
    </lineage>
</organism>
<dbReference type="GO" id="GO:0005886">
    <property type="term" value="C:plasma membrane"/>
    <property type="evidence" value="ECO:0007669"/>
    <property type="project" value="TreeGrafter"/>
</dbReference>
<keyword evidence="1" id="KW-0808">Transferase</keyword>
<protein>
    <submittedName>
        <fullName evidence="1">Kinase</fullName>
    </submittedName>
</protein>
<evidence type="ECO:0000313" key="1">
    <source>
        <dbReference type="EMBL" id="MBX08210.1"/>
    </source>
</evidence>
<keyword evidence="1" id="KW-0418">Kinase</keyword>